<proteinExistence type="predicted"/>
<name>A0A5N6R2V2_9ROSI</name>
<reference evidence="1 2" key="1">
    <citation type="submission" date="2019-06" db="EMBL/GenBank/DDBJ databases">
        <title>A chromosomal-level reference genome of Carpinus fangiana (Coryloideae, Betulaceae).</title>
        <authorList>
            <person name="Yang X."/>
            <person name="Wang Z."/>
            <person name="Zhang L."/>
            <person name="Hao G."/>
            <person name="Liu J."/>
            <person name="Yang Y."/>
        </authorList>
    </citation>
    <scope>NUCLEOTIDE SEQUENCE [LARGE SCALE GENOMIC DNA]</scope>
    <source>
        <strain evidence="1">Cfa_2016G</strain>
        <tissue evidence="1">Leaf</tissue>
    </source>
</reference>
<evidence type="ECO:0000313" key="1">
    <source>
        <dbReference type="EMBL" id="KAE8055262.1"/>
    </source>
</evidence>
<dbReference type="EMBL" id="CM017325">
    <property type="protein sequence ID" value="KAE8055262.1"/>
    <property type="molecule type" value="Genomic_DNA"/>
</dbReference>
<dbReference type="AlphaFoldDB" id="A0A5N6R2V2"/>
<accession>A0A5N6R2V2</accession>
<dbReference type="Proteomes" id="UP000327013">
    <property type="component" value="Chromosome 5"/>
</dbReference>
<sequence length="120" mass="13300">MEKFGRLYHRKNLQCLCYYGFCIKKDSLILFMTGGKIILGLITRVAGVFGGTELILTTTLTFMLINIMSSQGTTTNMVLNISAEAFTMKEGITIPTETLITITISIMFIRTNTSTATARI</sequence>
<keyword evidence="2" id="KW-1185">Reference proteome</keyword>
<protein>
    <submittedName>
        <fullName evidence="1">Uncharacterized protein</fullName>
    </submittedName>
</protein>
<gene>
    <name evidence="1" type="ORF">FH972_012113</name>
</gene>
<organism evidence="1 2">
    <name type="scientific">Carpinus fangiana</name>
    <dbReference type="NCBI Taxonomy" id="176857"/>
    <lineage>
        <taxon>Eukaryota</taxon>
        <taxon>Viridiplantae</taxon>
        <taxon>Streptophyta</taxon>
        <taxon>Embryophyta</taxon>
        <taxon>Tracheophyta</taxon>
        <taxon>Spermatophyta</taxon>
        <taxon>Magnoliopsida</taxon>
        <taxon>eudicotyledons</taxon>
        <taxon>Gunneridae</taxon>
        <taxon>Pentapetalae</taxon>
        <taxon>rosids</taxon>
        <taxon>fabids</taxon>
        <taxon>Fagales</taxon>
        <taxon>Betulaceae</taxon>
        <taxon>Carpinus</taxon>
    </lineage>
</organism>
<evidence type="ECO:0000313" key="2">
    <source>
        <dbReference type="Proteomes" id="UP000327013"/>
    </source>
</evidence>